<dbReference type="InterPro" id="IPR000905">
    <property type="entry name" value="Gcp-like_dom"/>
</dbReference>
<organism evidence="2 3">
    <name type="scientific">Phaseolus angularis</name>
    <name type="common">Azuki bean</name>
    <name type="synonym">Vigna angularis</name>
    <dbReference type="NCBI Taxonomy" id="3914"/>
    <lineage>
        <taxon>Eukaryota</taxon>
        <taxon>Viridiplantae</taxon>
        <taxon>Streptophyta</taxon>
        <taxon>Embryophyta</taxon>
        <taxon>Tracheophyta</taxon>
        <taxon>Spermatophyta</taxon>
        <taxon>Magnoliopsida</taxon>
        <taxon>eudicotyledons</taxon>
        <taxon>Gunneridae</taxon>
        <taxon>Pentapetalae</taxon>
        <taxon>rosids</taxon>
        <taxon>fabids</taxon>
        <taxon>Fabales</taxon>
        <taxon>Fabaceae</taxon>
        <taxon>Papilionoideae</taxon>
        <taxon>50 kb inversion clade</taxon>
        <taxon>NPAAA clade</taxon>
        <taxon>indigoferoid/millettioid clade</taxon>
        <taxon>Phaseoleae</taxon>
        <taxon>Vigna</taxon>
    </lineage>
</organism>
<proteinExistence type="predicted"/>
<dbReference type="PANTHER" id="PTHR11735">
    <property type="entry name" value="TRNA N6-ADENOSINE THREONYLCARBAMOYLTRANSFERASE"/>
    <property type="match status" value="1"/>
</dbReference>
<reference evidence="3" key="1">
    <citation type="journal article" date="2015" name="Proc. Natl. Acad. Sci. U.S.A.">
        <title>Genome sequencing of adzuki bean (Vigna angularis) provides insight into high starch and low fat accumulation and domestication.</title>
        <authorList>
            <person name="Yang K."/>
            <person name="Tian Z."/>
            <person name="Chen C."/>
            <person name="Luo L."/>
            <person name="Zhao B."/>
            <person name="Wang Z."/>
            <person name="Yu L."/>
            <person name="Li Y."/>
            <person name="Sun Y."/>
            <person name="Li W."/>
            <person name="Chen Y."/>
            <person name="Li Y."/>
            <person name="Zhang Y."/>
            <person name="Ai D."/>
            <person name="Zhao J."/>
            <person name="Shang C."/>
            <person name="Ma Y."/>
            <person name="Wu B."/>
            <person name="Wang M."/>
            <person name="Gao L."/>
            <person name="Sun D."/>
            <person name="Zhang P."/>
            <person name="Guo F."/>
            <person name="Wang W."/>
            <person name="Li Y."/>
            <person name="Wang J."/>
            <person name="Varshney R.K."/>
            <person name="Wang J."/>
            <person name="Ling H.Q."/>
            <person name="Wan P."/>
        </authorList>
    </citation>
    <scope>NUCLEOTIDE SEQUENCE</scope>
    <source>
        <strain evidence="3">cv. Jingnong 6</strain>
    </source>
</reference>
<name>A0A0L9TGS6_PHAAN</name>
<dbReference type="EMBL" id="KQ258545">
    <property type="protein sequence ID" value="KOM29798.1"/>
    <property type="molecule type" value="Genomic_DNA"/>
</dbReference>
<dbReference type="Gene3D" id="3.30.420.40">
    <property type="match status" value="1"/>
</dbReference>
<evidence type="ECO:0000313" key="3">
    <source>
        <dbReference type="Proteomes" id="UP000053144"/>
    </source>
</evidence>
<dbReference type="GO" id="GO:0005739">
    <property type="term" value="C:mitochondrion"/>
    <property type="evidence" value="ECO:0007669"/>
    <property type="project" value="TreeGrafter"/>
</dbReference>
<dbReference type="Proteomes" id="UP000053144">
    <property type="component" value="Unassembled WGS sequence"/>
</dbReference>
<feature type="domain" description="Gcp-like" evidence="1">
    <location>
        <begin position="72"/>
        <end position="158"/>
    </location>
</feature>
<dbReference type="PANTHER" id="PTHR11735:SF6">
    <property type="entry name" value="TRNA N6-ADENOSINE THREONYLCARBAMOYLTRANSFERASE, MITOCHONDRIAL"/>
    <property type="match status" value="1"/>
</dbReference>
<accession>A0A0L9TGS6</accession>
<gene>
    <name evidence="2" type="ORF">LR48_Vigan805s000300</name>
</gene>
<evidence type="ECO:0000313" key="2">
    <source>
        <dbReference type="EMBL" id="KOM29798.1"/>
    </source>
</evidence>
<dbReference type="STRING" id="3914.A0A0L9TGS6"/>
<evidence type="ECO:0000259" key="1">
    <source>
        <dbReference type="Pfam" id="PF00814"/>
    </source>
</evidence>
<dbReference type="SUPFAM" id="SSF53067">
    <property type="entry name" value="Actin-like ATPase domain"/>
    <property type="match status" value="1"/>
</dbReference>
<dbReference type="InterPro" id="IPR043129">
    <property type="entry name" value="ATPase_NBD"/>
</dbReference>
<protein>
    <recommendedName>
        <fullName evidence="1">Gcp-like domain-containing protein</fullName>
    </recommendedName>
</protein>
<sequence length="163" mass="18194">MQARFVKGWKVYKRRRKVPNGAVKGVGVKDQTVSALGERNRSVRALGGRKRSVEWLNNGKVVSQFGEDFGWGHNLLILARDLGQYIQLGTTIDDAIGEAYDKTAKWLGLDLRRSGGPAIEKLAVEGNAESVKFSIPMKQHKDYNFSYAGLKTQVRLAIESKKM</sequence>
<dbReference type="AlphaFoldDB" id="A0A0L9TGS6"/>
<dbReference type="Pfam" id="PF00814">
    <property type="entry name" value="TsaD"/>
    <property type="match status" value="1"/>
</dbReference>
<dbReference type="Gramene" id="KOM29798">
    <property type="protein sequence ID" value="KOM29798"/>
    <property type="gene ID" value="LR48_Vigan805s000300"/>
</dbReference>